<keyword evidence="6 8" id="KW-0408">Iron</keyword>
<accession>A0A5D3G3X2</accession>
<dbReference type="SUPFAM" id="SSF48264">
    <property type="entry name" value="Cytochrome P450"/>
    <property type="match status" value="1"/>
</dbReference>
<dbReference type="EMBL" id="VSRO01000001">
    <property type="protein sequence ID" value="TYK59584.1"/>
    <property type="molecule type" value="Genomic_DNA"/>
</dbReference>
<comment type="caution">
    <text evidence="9">The sequence shown here is derived from an EMBL/GenBank/DDBJ whole genome shotgun (WGS) entry which is preliminary data.</text>
</comment>
<dbReference type="InterPro" id="IPR017972">
    <property type="entry name" value="Cyt_P450_CS"/>
</dbReference>
<dbReference type="RefSeq" id="WP_032877012.1">
    <property type="nucleotide sequence ID" value="NZ_LR027557.1"/>
</dbReference>
<evidence type="ECO:0000256" key="1">
    <source>
        <dbReference type="ARBA" id="ARBA00001971"/>
    </source>
</evidence>
<reference evidence="9 11" key="1">
    <citation type="submission" date="2019-08" db="EMBL/GenBank/DDBJ databases">
        <title>Subclass B2 metallo-beta lactamase from Pseudomonas synxantha.</title>
        <authorList>
            <person name="Poirel L."/>
            <person name="Palmieri M."/>
            <person name="Masseron A."/>
            <person name="Perreten V."/>
            <person name="Nordman P."/>
        </authorList>
    </citation>
    <scope>NUCLEOTIDE SEQUENCE [LARGE SCALE GENOMIC DNA]</scope>
    <source>
        <strain evidence="9 11">MCP106</strain>
    </source>
</reference>
<evidence type="ECO:0000256" key="5">
    <source>
        <dbReference type="ARBA" id="ARBA00023002"/>
    </source>
</evidence>
<keyword evidence="7 8" id="KW-0503">Monooxygenase</keyword>
<organism evidence="9 11">
    <name type="scientific">Pseudomonas synxantha</name>
    <dbReference type="NCBI Taxonomy" id="47883"/>
    <lineage>
        <taxon>Bacteria</taxon>
        <taxon>Pseudomonadati</taxon>
        <taxon>Pseudomonadota</taxon>
        <taxon>Gammaproteobacteria</taxon>
        <taxon>Pseudomonadales</taxon>
        <taxon>Pseudomonadaceae</taxon>
        <taxon>Pseudomonas</taxon>
    </lineage>
</organism>
<comment type="similarity">
    <text evidence="2 8">Belongs to the cytochrome P450 family.</text>
</comment>
<evidence type="ECO:0000256" key="7">
    <source>
        <dbReference type="ARBA" id="ARBA00023033"/>
    </source>
</evidence>
<keyword evidence="5 8" id="KW-0560">Oxidoreductase</keyword>
<dbReference type="GO" id="GO:0020037">
    <property type="term" value="F:heme binding"/>
    <property type="evidence" value="ECO:0007669"/>
    <property type="project" value="InterPro"/>
</dbReference>
<dbReference type="AlphaFoldDB" id="A0A5D3G3X2"/>
<dbReference type="Proteomes" id="UP000324029">
    <property type="component" value="Unassembled WGS sequence"/>
</dbReference>
<dbReference type="PANTHER" id="PTHR24286">
    <property type="entry name" value="CYTOCHROME P450 26"/>
    <property type="match status" value="1"/>
</dbReference>
<proteinExistence type="inferred from homology"/>
<evidence type="ECO:0000256" key="4">
    <source>
        <dbReference type="ARBA" id="ARBA00022723"/>
    </source>
</evidence>
<dbReference type="InterPro" id="IPR036396">
    <property type="entry name" value="Cyt_P450_sf"/>
</dbReference>
<dbReference type="PRINTS" id="PR00359">
    <property type="entry name" value="BP450"/>
</dbReference>
<dbReference type="PANTHER" id="PTHR24286:SF24">
    <property type="entry name" value="LANOSTEROL 14-ALPHA DEMETHYLASE"/>
    <property type="match status" value="1"/>
</dbReference>
<dbReference type="GO" id="GO:0016705">
    <property type="term" value="F:oxidoreductase activity, acting on paired donors, with incorporation or reduction of molecular oxygen"/>
    <property type="evidence" value="ECO:0007669"/>
    <property type="project" value="InterPro"/>
</dbReference>
<reference evidence="9 11" key="2">
    <citation type="submission" date="2019-08" db="EMBL/GenBank/DDBJ databases">
        <authorList>
            <person name="Brilhante M."/>
            <person name="Perreten V."/>
        </authorList>
    </citation>
    <scope>NUCLEOTIDE SEQUENCE [LARGE SCALE GENOMIC DNA]</scope>
    <source>
        <strain evidence="9 11">MCP106</strain>
    </source>
</reference>
<evidence type="ECO:0000313" key="10">
    <source>
        <dbReference type="EMBL" id="TYK59584.1"/>
    </source>
</evidence>
<dbReference type="InterPro" id="IPR001128">
    <property type="entry name" value="Cyt_P450"/>
</dbReference>
<evidence type="ECO:0000313" key="9">
    <source>
        <dbReference type="EMBL" id="TYK54265.1"/>
    </source>
</evidence>
<evidence type="ECO:0000256" key="3">
    <source>
        <dbReference type="ARBA" id="ARBA00022617"/>
    </source>
</evidence>
<evidence type="ECO:0000256" key="2">
    <source>
        <dbReference type="ARBA" id="ARBA00010617"/>
    </source>
</evidence>
<dbReference type="Gene3D" id="1.10.630.10">
    <property type="entry name" value="Cytochrome P450"/>
    <property type="match status" value="1"/>
</dbReference>
<comment type="cofactor">
    <cofactor evidence="1">
        <name>heme</name>
        <dbReference type="ChEBI" id="CHEBI:30413"/>
    </cofactor>
</comment>
<keyword evidence="3 8" id="KW-0349">Heme</keyword>
<dbReference type="InterPro" id="IPR002397">
    <property type="entry name" value="Cyt_P450_B"/>
</dbReference>
<dbReference type="CDD" id="cd00302">
    <property type="entry name" value="cytochrome_P450"/>
    <property type="match status" value="1"/>
</dbReference>
<dbReference type="PRINTS" id="PR00385">
    <property type="entry name" value="P450"/>
</dbReference>
<evidence type="ECO:0000256" key="6">
    <source>
        <dbReference type="ARBA" id="ARBA00023004"/>
    </source>
</evidence>
<name>A0A5D3G3X2_9PSED</name>
<protein>
    <submittedName>
        <fullName evidence="9">Cytochrome P450</fullName>
    </submittedName>
</protein>
<dbReference type="Pfam" id="PF00067">
    <property type="entry name" value="p450"/>
    <property type="match status" value="1"/>
</dbReference>
<evidence type="ECO:0000256" key="8">
    <source>
        <dbReference type="RuleBase" id="RU000461"/>
    </source>
</evidence>
<dbReference type="GO" id="GO:0004497">
    <property type="term" value="F:monooxygenase activity"/>
    <property type="evidence" value="ECO:0007669"/>
    <property type="project" value="UniProtKB-KW"/>
</dbReference>
<sequence length="454" mass="51182">MTSWEREVSSGAGNRQLPVVKGWPLLGSALALIRNPLGFLQTTRSTYGDVYRVKAAHMNFVVLAGMEANRFVADKGKDCFVSSGFWEATLQEMQCPHSFIGVDGDAHRFQRNLMKPLFSKSAFNERIPMLAQIFTDTLQARYGVDQKVSALFRHVLSQQIGGSLQGYQPTPDEVEALMRYQNTAMNVCALKKWPRLALRLPGYRAAKKQVQALADRIIESERTQEQTQGYFQTLKEKGQMVQPQWFTPGDMRNHAIISYLAGIDTVGATLSFMLLELFKQPHLHQALRDEVDACFSQGLPDADGLENMETLKNFIREVMRLYPTAYAVRRTAAKDFEFQGYSIDKGQDIILFTTANHTDPAWFKNPQVFDITRYEEPRLEHRASGAWAPFGRGPHTCIGAGLANILLSLNLALFLYHTDLRPACKLSDIKMDFSNPAAGLSERFAISFTPRNRP</sequence>
<dbReference type="PROSITE" id="PS00086">
    <property type="entry name" value="CYTOCHROME_P450"/>
    <property type="match status" value="1"/>
</dbReference>
<evidence type="ECO:0000313" key="11">
    <source>
        <dbReference type="Proteomes" id="UP000324029"/>
    </source>
</evidence>
<keyword evidence="4 8" id="KW-0479">Metal-binding</keyword>
<dbReference type="GO" id="GO:0005506">
    <property type="term" value="F:iron ion binding"/>
    <property type="evidence" value="ECO:0007669"/>
    <property type="project" value="InterPro"/>
</dbReference>
<gene>
    <name evidence="10" type="ORF">FXO26_00270</name>
    <name evidence="9" type="ORF">FXO26_28520</name>
</gene>
<dbReference type="EMBL" id="VSRO01000022">
    <property type="protein sequence ID" value="TYK54265.1"/>
    <property type="molecule type" value="Genomic_DNA"/>
</dbReference>
<dbReference type="GO" id="GO:0016125">
    <property type="term" value="P:sterol metabolic process"/>
    <property type="evidence" value="ECO:0007669"/>
    <property type="project" value="TreeGrafter"/>
</dbReference>